<dbReference type="Gene3D" id="1.25.40.20">
    <property type="entry name" value="Ankyrin repeat-containing domain"/>
    <property type="match status" value="2"/>
</dbReference>
<dbReference type="InterPro" id="IPR056125">
    <property type="entry name" value="DUF7708"/>
</dbReference>
<keyword evidence="2" id="KW-0040">ANK repeat</keyword>
<dbReference type="EMBL" id="JBHFEH010000014">
    <property type="protein sequence ID" value="KAL2054653.1"/>
    <property type="molecule type" value="Genomic_DNA"/>
</dbReference>
<dbReference type="Pfam" id="PF22939">
    <property type="entry name" value="WHD_GPIID"/>
    <property type="match status" value="1"/>
</dbReference>
<dbReference type="Pfam" id="PF24883">
    <property type="entry name" value="NPHP3_N"/>
    <property type="match status" value="1"/>
</dbReference>
<evidence type="ECO:0000256" key="2">
    <source>
        <dbReference type="PROSITE-ProRule" id="PRU00023"/>
    </source>
</evidence>
<proteinExistence type="predicted"/>
<dbReference type="PANTHER" id="PTHR10039">
    <property type="entry name" value="AMELOGENIN"/>
    <property type="match status" value="1"/>
</dbReference>
<accession>A0ABR4BFI0</accession>
<organism evidence="4 5">
    <name type="scientific">Lepraria finkii</name>
    <dbReference type="NCBI Taxonomy" id="1340010"/>
    <lineage>
        <taxon>Eukaryota</taxon>
        <taxon>Fungi</taxon>
        <taxon>Dikarya</taxon>
        <taxon>Ascomycota</taxon>
        <taxon>Pezizomycotina</taxon>
        <taxon>Lecanoromycetes</taxon>
        <taxon>OSLEUM clade</taxon>
        <taxon>Lecanoromycetidae</taxon>
        <taxon>Lecanorales</taxon>
        <taxon>Lecanorineae</taxon>
        <taxon>Stereocaulaceae</taxon>
        <taxon>Lepraria</taxon>
    </lineage>
</organism>
<reference evidence="4 5" key="1">
    <citation type="submission" date="2024-09" db="EMBL/GenBank/DDBJ databases">
        <title>Rethinking Asexuality: The Enigmatic Case of Functional Sexual Genes in Lepraria (Stereocaulaceae).</title>
        <authorList>
            <person name="Doellman M."/>
            <person name="Sun Y."/>
            <person name="Barcenas-Pena A."/>
            <person name="Lumbsch H.T."/>
            <person name="Grewe F."/>
        </authorList>
    </citation>
    <scope>NUCLEOTIDE SEQUENCE [LARGE SCALE GENOMIC DNA]</scope>
    <source>
        <strain evidence="4 5">Grewe 0041</strain>
    </source>
</reference>
<dbReference type="InterPro" id="IPR007111">
    <property type="entry name" value="NACHT_NTPase"/>
</dbReference>
<dbReference type="InterPro" id="IPR036770">
    <property type="entry name" value="Ankyrin_rpt-contain_sf"/>
</dbReference>
<keyword evidence="1" id="KW-0677">Repeat</keyword>
<dbReference type="SUPFAM" id="SSF52540">
    <property type="entry name" value="P-loop containing nucleoside triphosphate hydrolases"/>
    <property type="match status" value="1"/>
</dbReference>
<feature type="repeat" description="ANK" evidence="2">
    <location>
        <begin position="1003"/>
        <end position="1035"/>
    </location>
</feature>
<keyword evidence="5" id="KW-1185">Reference proteome</keyword>
<dbReference type="InterPro" id="IPR027417">
    <property type="entry name" value="P-loop_NTPase"/>
</dbReference>
<dbReference type="InterPro" id="IPR054471">
    <property type="entry name" value="GPIID_WHD"/>
</dbReference>
<dbReference type="Pfam" id="PF24809">
    <property type="entry name" value="DUF7708"/>
    <property type="match status" value="1"/>
</dbReference>
<dbReference type="InterPro" id="IPR056884">
    <property type="entry name" value="NPHP3-like_N"/>
</dbReference>
<comment type="caution">
    <text evidence="4">The sequence shown here is derived from an EMBL/GenBank/DDBJ whole genome shotgun (WGS) entry which is preliminary data.</text>
</comment>
<dbReference type="PROSITE" id="PS50088">
    <property type="entry name" value="ANK_REPEAT"/>
    <property type="match status" value="2"/>
</dbReference>
<feature type="repeat" description="ANK" evidence="2">
    <location>
        <begin position="969"/>
        <end position="1001"/>
    </location>
</feature>
<evidence type="ECO:0000313" key="4">
    <source>
        <dbReference type="EMBL" id="KAL2054653.1"/>
    </source>
</evidence>
<evidence type="ECO:0000259" key="3">
    <source>
        <dbReference type="PROSITE" id="PS50837"/>
    </source>
</evidence>
<dbReference type="PROSITE" id="PS50837">
    <property type="entry name" value="NACHT"/>
    <property type="match status" value="1"/>
</dbReference>
<dbReference type="PROSITE" id="PS50297">
    <property type="entry name" value="ANK_REP_REGION"/>
    <property type="match status" value="2"/>
</dbReference>
<sequence>MDRSLPAQDAWTCARDRYIEDLTDDEKRRYDKAAPESLLDDASAAQKKHEANSTGRNVMGKLQPLISAIEQYGSALDIYSNAYPLVLSPLWGSIRVLLHLASEFNKYFEKIVDMFSRIGDVLPRFRVFERLFSNHERLIQALSVAYVDIIKFCSNAKDVFRRGQRTSITTFKVAFKLIWKPFERQFEQQMVSFRLHQKNVEKEAGLSHMIESADSRTLVLANQMQLVKDKRAQNRVRIMALFPPVDHEAKHGQLVDLRHEGTGGWLIEHDAYMGWKGQQNSATLCVYGIPGCGKSVLASAVIDDLADSTPPATVDVVYYYCEYADQRTLQPINLFGTFLKQLYAKHDIPEEIEEQILQAYAHGTRSPSTKELVNILGQVLALRSRVVIVLDGIDECEKDDWREVVRAFERLVEAKITVIQVFITCVEESEVLRVLHHYPRIHASPSVLAGDIESFVAKSVQSRIDSGDLKIHDRGLQREIIDELTSKANGMFLWVYFQLNELCEALSDAMIREILGSLPDGLTNTYTRLLSKMSQSSLKARLVQKLFKWIACARRPLKVDEITEAVAFEPSEKFLDVTKIPDEVLLFESCKGLVVRDPRDRTVRFAHHTVQQHLLSDVSDRSADFFCFRFHEADAWVGTLCVSYLCFSDFETQVTKLPPKRKFEREGLLESEGPLGIPSILGLHKSLLQIPYRLLGGDPAMKAPEIDYTNHVTVPGNPIANASVDIKDKYKLLDYVINHWEPHTRHSLKTESEKAIQDLAMYKTLPFKFRPWGENEHFGPYGCSSCTKSSNAHLKTMQLPHISLFNYATQVGNMVLLRPLFAHYHGHEGFETFLLACRHGQTEVIKYFMENITYNISERRAVETAAKYGHLSTLTYFLGSLILRQHRAIYLGQAVYLAAESGHDTVVKTLCDRGFSMYERDKSTGWNALEVAAYNGHDAVVRILLMAGFIEKKPWEDEPQEPDQWYLKGLTTPLHLAAKNGHSAIVRTLFELSTPVQTQKDQYGEIPLHKAAKTGNSAIVDALLENCGSVDKKALLEMRTNAGGVASSLAASNGHVDVLEVLRRHGFSRPGYRLGMTEIELAVLNGHDATVRWLLDHDTTLRLLLDSGAIISGYLFEVAARKGHVKVLQALLLYSSSNEMGLYVNEALEVAEANGVGDVVQFLQSVLKMDP</sequence>
<dbReference type="SUPFAM" id="SSF48403">
    <property type="entry name" value="Ankyrin repeat"/>
    <property type="match status" value="1"/>
</dbReference>
<dbReference type="InterPro" id="IPR002110">
    <property type="entry name" value="Ankyrin_rpt"/>
</dbReference>
<dbReference type="Gene3D" id="3.40.50.300">
    <property type="entry name" value="P-loop containing nucleotide triphosphate hydrolases"/>
    <property type="match status" value="1"/>
</dbReference>
<dbReference type="PANTHER" id="PTHR10039:SF10">
    <property type="entry name" value="NACHT DOMAIN-CONTAINING PROTEIN"/>
    <property type="match status" value="1"/>
</dbReference>
<evidence type="ECO:0000256" key="1">
    <source>
        <dbReference type="ARBA" id="ARBA00022737"/>
    </source>
</evidence>
<feature type="domain" description="NACHT" evidence="3">
    <location>
        <begin position="282"/>
        <end position="400"/>
    </location>
</feature>
<protein>
    <recommendedName>
        <fullName evidence="3">NACHT domain-containing protein</fullName>
    </recommendedName>
</protein>
<dbReference type="Pfam" id="PF12796">
    <property type="entry name" value="Ank_2"/>
    <property type="match status" value="2"/>
</dbReference>
<evidence type="ECO:0000313" key="5">
    <source>
        <dbReference type="Proteomes" id="UP001590951"/>
    </source>
</evidence>
<dbReference type="Proteomes" id="UP001590951">
    <property type="component" value="Unassembled WGS sequence"/>
</dbReference>
<dbReference type="SMART" id="SM00248">
    <property type="entry name" value="ANK"/>
    <property type="match status" value="6"/>
</dbReference>
<name>A0ABR4BFI0_9LECA</name>
<gene>
    <name evidence="4" type="ORF">ABVK25_004956</name>
</gene>